<dbReference type="EMBL" id="JAJAGQ010000008">
    <property type="protein sequence ID" value="KAJ8556352.1"/>
    <property type="molecule type" value="Genomic_DNA"/>
</dbReference>
<accession>A0A9Q1MC22</accession>
<feature type="compositionally biased region" description="Acidic residues" evidence="1">
    <location>
        <begin position="1"/>
        <end position="13"/>
    </location>
</feature>
<dbReference type="AlphaFoldDB" id="A0A9Q1MC22"/>
<sequence length="140" mass="15826">MCGRGEEEEDDNEPYPSDYNSEDLQLFRKENNREVNDKLDSHPISEAAGPSNSKRKVKDKVAAPSKRSAKNNVVASNSINQPFVPSRALIDEDDDEGELDDEDDQPILRPNVISEAKTRLKLKKLHQQPTGARKDWLQGR</sequence>
<gene>
    <name evidence="2" type="ORF">K7X08_023110</name>
</gene>
<feature type="compositionally biased region" description="Polar residues" evidence="1">
    <location>
        <begin position="70"/>
        <end position="83"/>
    </location>
</feature>
<protein>
    <submittedName>
        <fullName evidence="2">Uncharacterized protein</fullName>
    </submittedName>
</protein>
<keyword evidence="3" id="KW-1185">Reference proteome</keyword>
<dbReference type="Proteomes" id="UP001152561">
    <property type="component" value="Unassembled WGS sequence"/>
</dbReference>
<comment type="caution">
    <text evidence="2">The sequence shown here is derived from an EMBL/GenBank/DDBJ whole genome shotgun (WGS) entry which is preliminary data.</text>
</comment>
<evidence type="ECO:0000313" key="2">
    <source>
        <dbReference type="EMBL" id="KAJ8556352.1"/>
    </source>
</evidence>
<name>A0A9Q1MC22_9SOLA</name>
<feature type="region of interest" description="Disordered" evidence="1">
    <location>
        <begin position="1"/>
        <end position="107"/>
    </location>
</feature>
<feature type="compositionally biased region" description="Basic and acidic residues" evidence="1">
    <location>
        <begin position="25"/>
        <end position="43"/>
    </location>
</feature>
<organism evidence="2 3">
    <name type="scientific">Anisodus acutangulus</name>
    <dbReference type="NCBI Taxonomy" id="402998"/>
    <lineage>
        <taxon>Eukaryota</taxon>
        <taxon>Viridiplantae</taxon>
        <taxon>Streptophyta</taxon>
        <taxon>Embryophyta</taxon>
        <taxon>Tracheophyta</taxon>
        <taxon>Spermatophyta</taxon>
        <taxon>Magnoliopsida</taxon>
        <taxon>eudicotyledons</taxon>
        <taxon>Gunneridae</taxon>
        <taxon>Pentapetalae</taxon>
        <taxon>asterids</taxon>
        <taxon>lamiids</taxon>
        <taxon>Solanales</taxon>
        <taxon>Solanaceae</taxon>
        <taxon>Solanoideae</taxon>
        <taxon>Hyoscyameae</taxon>
        <taxon>Anisodus</taxon>
    </lineage>
</organism>
<feature type="compositionally biased region" description="Acidic residues" evidence="1">
    <location>
        <begin position="91"/>
        <end position="105"/>
    </location>
</feature>
<proteinExistence type="predicted"/>
<dbReference type="OrthoDB" id="1298845at2759"/>
<evidence type="ECO:0000256" key="1">
    <source>
        <dbReference type="SAM" id="MobiDB-lite"/>
    </source>
</evidence>
<reference evidence="3" key="1">
    <citation type="journal article" date="2023" name="Proc. Natl. Acad. Sci. U.S.A.">
        <title>Genomic and structural basis for evolution of tropane alkaloid biosynthesis.</title>
        <authorList>
            <person name="Wanga Y.-J."/>
            <person name="Taina T."/>
            <person name="Yua J.-Y."/>
            <person name="Lia J."/>
            <person name="Xua B."/>
            <person name="Chenc J."/>
            <person name="D'Auriad J.C."/>
            <person name="Huanga J.-P."/>
            <person name="Huanga S.-X."/>
        </authorList>
    </citation>
    <scope>NUCLEOTIDE SEQUENCE [LARGE SCALE GENOMIC DNA]</scope>
    <source>
        <strain evidence="3">cv. KIB-2019</strain>
    </source>
</reference>
<evidence type="ECO:0000313" key="3">
    <source>
        <dbReference type="Proteomes" id="UP001152561"/>
    </source>
</evidence>